<evidence type="ECO:0000256" key="1">
    <source>
        <dbReference type="ARBA" id="ARBA00022443"/>
    </source>
</evidence>
<keyword evidence="6" id="KW-1185">Reference proteome</keyword>
<dbReference type="PRINTS" id="PR01887">
    <property type="entry name" value="SPECTRNALPHA"/>
</dbReference>
<evidence type="ECO:0000259" key="4">
    <source>
        <dbReference type="PROSITE" id="PS50002"/>
    </source>
</evidence>
<dbReference type="PROSITE" id="PS50002">
    <property type="entry name" value="SH3"/>
    <property type="match status" value="1"/>
</dbReference>
<feature type="compositionally biased region" description="Low complexity" evidence="3">
    <location>
        <begin position="70"/>
        <end position="80"/>
    </location>
</feature>
<feature type="compositionally biased region" description="Pro residues" evidence="3">
    <location>
        <begin position="174"/>
        <end position="193"/>
    </location>
</feature>
<dbReference type="InterPro" id="IPR050670">
    <property type="entry name" value="STAM"/>
</dbReference>
<keyword evidence="1 2" id="KW-0728">SH3 domain</keyword>
<dbReference type="InterPro" id="IPR001452">
    <property type="entry name" value="SH3_domain"/>
</dbReference>
<dbReference type="PANTHER" id="PTHR45929">
    <property type="entry name" value="JAK PATHWAY SIGNAL TRANSDUCTION ADAPTOR MOLECULE"/>
    <property type="match status" value="1"/>
</dbReference>
<feature type="region of interest" description="Disordered" evidence="3">
    <location>
        <begin position="147"/>
        <end position="222"/>
    </location>
</feature>
<dbReference type="EMBL" id="JBCLYO010000001">
    <property type="protein sequence ID" value="KAL0097222.1"/>
    <property type="molecule type" value="Genomic_DNA"/>
</dbReference>
<evidence type="ECO:0000313" key="6">
    <source>
        <dbReference type="Proteomes" id="UP001448207"/>
    </source>
</evidence>
<name>A0ABR3BHA4_PHYBL</name>
<dbReference type="InterPro" id="IPR036028">
    <property type="entry name" value="SH3-like_dom_sf"/>
</dbReference>
<evidence type="ECO:0000313" key="5">
    <source>
        <dbReference type="EMBL" id="KAL0097222.1"/>
    </source>
</evidence>
<dbReference type="PRINTS" id="PR00452">
    <property type="entry name" value="SH3DOMAIN"/>
</dbReference>
<evidence type="ECO:0000256" key="3">
    <source>
        <dbReference type="SAM" id="MobiDB-lite"/>
    </source>
</evidence>
<proteinExistence type="predicted"/>
<dbReference type="SMART" id="SM00326">
    <property type="entry name" value="SH3"/>
    <property type="match status" value="1"/>
</dbReference>
<dbReference type="Gene3D" id="2.30.30.40">
    <property type="entry name" value="SH3 Domains"/>
    <property type="match status" value="1"/>
</dbReference>
<dbReference type="SUPFAM" id="SSF50044">
    <property type="entry name" value="SH3-domain"/>
    <property type="match status" value="1"/>
</dbReference>
<dbReference type="Proteomes" id="UP001448207">
    <property type="component" value="Unassembled WGS sequence"/>
</dbReference>
<sequence>MSEREQALAAHVLESIQKELLLLKGQKYLTQKAYDEIFALLPTNLSIKSTQNPTQNHGYGYPPSPQANKPSASPSHQHQQQPPPPAYGALASNSLSTAEALYDFPGTNPRELPLRQGEIVQVTEHVDNDWWRGSLHGRTGVFPRTYVKPVESGRPSPPSPPTKNNNSHGGGNYPSPPPRNNAPPPHQQPPSMPAPGASYPAPPEASAPAQTAESSEGRISGFAKKFGGNVANAATWGFGATCKLK</sequence>
<feature type="domain" description="SH3" evidence="4">
    <location>
        <begin position="93"/>
        <end position="152"/>
    </location>
</feature>
<protein>
    <submittedName>
        <fullName evidence="5">SH3 domain-containing protein</fullName>
    </submittedName>
</protein>
<dbReference type="PANTHER" id="PTHR45929:SF7">
    <property type="entry name" value="LAS SEVENTEEN-BINDING PROTEIN 1"/>
    <property type="match status" value="1"/>
</dbReference>
<reference evidence="5 6" key="1">
    <citation type="submission" date="2024-04" db="EMBL/GenBank/DDBJ databases">
        <title>Symmetric and asymmetric DNA N6-adenine methylation regulates different biological responses in Mucorales.</title>
        <authorList>
            <consortium name="Lawrence Berkeley National Laboratory"/>
            <person name="Lax C."/>
            <person name="Mondo S.J."/>
            <person name="Osorio-Concepcion M."/>
            <person name="Muszewska A."/>
            <person name="Corrochano-Luque M."/>
            <person name="Gutierrez G."/>
            <person name="Riley R."/>
            <person name="Lipzen A."/>
            <person name="Guo J."/>
            <person name="Hundley H."/>
            <person name="Amirebrahimi M."/>
            <person name="Ng V."/>
            <person name="Lorenzo-Gutierrez D."/>
            <person name="Binder U."/>
            <person name="Yang J."/>
            <person name="Song Y."/>
            <person name="Canovas D."/>
            <person name="Navarro E."/>
            <person name="Freitag M."/>
            <person name="Gabaldon T."/>
            <person name="Grigoriev I.V."/>
            <person name="Corrochano L.M."/>
            <person name="Nicolas F.E."/>
            <person name="Garre V."/>
        </authorList>
    </citation>
    <scope>NUCLEOTIDE SEQUENCE [LARGE SCALE GENOMIC DNA]</scope>
    <source>
        <strain evidence="5 6">L51</strain>
    </source>
</reference>
<dbReference type="Pfam" id="PF00018">
    <property type="entry name" value="SH3_1"/>
    <property type="match status" value="1"/>
</dbReference>
<accession>A0ABR3BHA4</accession>
<organism evidence="5 6">
    <name type="scientific">Phycomyces blakesleeanus</name>
    <dbReference type="NCBI Taxonomy" id="4837"/>
    <lineage>
        <taxon>Eukaryota</taxon>
        <taxon>Fungi</taxon>
        <taxon>Fungi incertae sedis</taxon>
        <taxon>Mucoromycota</taxon>
        <taxon>Mucoromycotina</taxon>
        <taxon>Mucoromycetes</taxon>
        <taxon>Mucorales</taxon>
        <taxon>Phycomycetaceae</taxon>
        <taxon>Phycomyces</taxon>
    </lineage>
</organism>
<gene>
    <name evidence="5" type="ORF">J3Q64DRAFT_1632938</name>
</gene>
<comment type="caution">
    <text evidence="5">The sequence shown here is derived from an EMBL/GenBank/DDBJ whole genome shotgun (WGS) entry which is preliminary data.</text>
</comment>
<evidence type="ECO:0000256" key="2">
    <source>
        <dbReference type="PROSITE-ProRule" id="PRU00192"/>
    </source>
</evidence>
<feature type="region of interest" description="Disordered" evidence="3">
    <location>
        <begin position="49"/>
        <end position="91"/>
    </location>
</feature>